<dbReference type="AlphaFoldDB" id="A0AA36IZT8"/>
<name>A0AA36IZT8_9DINO</name>
<dbReference type="Proteomes" id="UP001178507">
    <property type="component" value="Unassembled WGS sequence"/>
</dbReference>
<sequence length="114" mass="12248">MDVRLDDGLVELLQALASDLAEEFAGEGAEETPPGNAKPEFAAHEEFKYISLGELSLPAVPICADLRLSTLVFVSFTNLALTFPEIRLANVTTTSFLLGQELIAHCIAFLLLAA</sequence>
<evidence type="ECO:0000313" key="2">
    <source>
        <dbReference type="Proteomes" id="UP001178507"/>
    </source>
</evidence>
<gene>
    <name evidence="1" type="ORF">EVOR1521_LOCUS21114</name>
</gene>
<dbReference type="EMBL" id="CAUJNA010003250">
    <property type="protein sequence ID" value="CAJ1397008.1"/>
    <property type="molecule type" value="Genomic_DNA"/>
</dbReference>
<reference evidence="1" key="1">
    <citation type="submission" date="2023-08" db="EMBL/GenBank/DDBJ databases">
        <authorList>
            <person name="Chen Y."/>
            <person name="Shah S."/>
            <person name="Dougan E. K."/>
            <person name="Thang M."/>
            <person name="Chan C."/>
        </authorList>
    </citation>
    <scope>NUCLEOTIDE SEQUENCE</scope>
</reference>
<proteinExistence type="predicted"/>
<protein>
    <submittedName>
        <fullName evidence="1">Uncharacterized protein</fullName>
    </submittedName>
</protein>
<comment type="caution">
    <text evidence="1">The sequence shown here is derived from an EMBL/GenBank/DDBJ whole genome shotgun (WGS) entry which is preliminary data.</text>
</comment>
<evidence type="ECO:0000313" key="1">
    <source>
        <dbReference type="EMBL" id="CAJ1397008.1"/>
    </source>
</evidence>
<accession>A0AA36IZT8</accession>
<organism evidence="1 2">
    <name type="scientific">Effrenium voratum</name>
    <dbReference type="NCBI Taxonomy" id="2562239"/>
    <lineage>
        <taxon>Eukaryota</taxon>
        <taxon>Sar</taxon>
        <taxon>Alveolata</taxon>
        <taxon>Dinophyceae</taxon>
        <taxon>Suessiales</taxon>
        <taxon>Symbiodiniaceae</taxon>
        <taxon>Effrenium</taxon>
    </lineage>
</organism>
<keyword evidence="2" id="KW-1185">Reference proteome</keyword>